<dbReference type="Gene3D" id="3.40.50.300">
    <property type="entry name" value="P-loop containing nucleotide triphosphate hydrolases"/>
    <property type="match status" value="1"/>
</dbReference>
<keyword evidence="3" id="KW-0342">GTP-binding</keyword>
<dbReference type="SMART" id="SM00173">
    <property type="entry name" value="RAS"/>
    <property type="match status" value="1"/>
</dbReference>
<evidence type="ECO:0000256" key="8">
    <source>
        <dbReference type="ARBA" id="ARBA00081865"/>
    </source>
</evidence>
<evidence type="ECO:0000256" key="6">
    <source>
        <dbReference type="ARBA" id="ARBA00053444"/>
    </source>
</evidence>
<dbReference type="SUPFAM" id="SSF52540">
    <property type="entry name" value="P-loop containing nucleoside triphosphate hydrolases"/>
    <property type="match status" value="1"/>
</dbReference>
<keyword evidence="10" id="KW-1185">Reference proteome</keyword>
<comment type="caution">
    <text evidence="9">The sequence shown here is derived from an EMBL/GenBank/DDBJ whole genome shotgun (WGS) entry which is preliminary data.</text>
</comment>
<dbReference type="SMART" id="SM00174">
    <property type="entry name" value="RHO"/>
    <property type="match status" value="1"/>
</dbReference>
<evidence type="ECO:0000256" key="5">
    <source>
        <dbReference type="ARBA" id="ARBA00023289"/>
    </source>
</evidence>
<protein>
    <recommendedName>
        <fullName evidence="7">Ras-related protein Rab-1</fullName>
    </recommendedName>
    <alternativeName>
        <fullName evidence="8">Small GTP-binding protein rab1</fullName>
    </alternativeName>
</protein>
<dbReference type="AlphaFoldDB" id="A0A8J1UFJ6"/>
<proteinExistence type="inferred from homology"/>
<accession>A0A8J1UFJ6</accession>
<keyword evidence="5" id="KW-0636">Prenylation</keyword>
<dbReference type="CDD" id="cd00154">
    <property type="entry name" value="Rab"/>
    <property type="match status" value="1"/>
</dbReference>
<dbReference type="PROSITE" id="PS51421">
    <property type="entry name" value="RAS"/>
    <property type="match status" value="1"/>
</dbReference>
<dbReference type="FunFam" id="3.40.50.300:FF:001018">
    <property type="entry name" value="Rab family GTPase"/>
    <property type="match status" value="1"/>
</dbReference>
<dbReference type="GO" id="GO:0005525">
    <property type="term" value="F:GTP binding"/>
    <property type="evidence" value="ECO:0007669"/>
    <property type="project" value="UniProtKB-KW"/>
</dbReference>
<dbReference type="PRINTS" id="PR00449">
    <property type="entry name" value="RASTRNSFRMNG"/>
</dbReference>
<evidence type="ECO:0000313" key="9">
    <source>
        <dbReference type="EMBL" id="CAH1788837.1"/>
    </source>
</evidence>
<gene>
    <name evidence="9" type="ORF">OFUS_LOCUS14295</name>
</gene>
<dbReference type="PROSITE" id="PS51420">
    <property type="entry name" value="RHO"/>
    <property type="match status" value="1"/>
</dbReference>
<organism evidence="9 10">
    <name type="scientific">Owenia fusiformis</name>
    <name type="common">Polychaete worm</name>
    <dbReference type="NCBI Taxonomy" id="6347"/>
    <lineage>
        <taxon>Eukaryota</taxon>
        <taxon>Metazoa</taxon>
        <taxon>Spiralia</taxon>
        <taxon>Lophotrochozoa</taxon>
        <taxon>Annelida</taxon>
        <taxon>Polychaeta</taxon>
        <taxon>Sedentaria</taxon>
        <taxon>Canalipalpata</taxon>
        <taxon>Sabellida</taxon>
        <taxon>Oweniida</taxon>
        <taxon>Oweniidae</taxon>
        <taxon>Owenia</taxon>
    </lineage>
</organism>
<dbReference type="GO" id="GO:0003924">
    <property type="term" value="F:GTPase activity"/>
    <property type="evidence" value="ECO:0007669"/>
    <property type="project" value="InterPro"/>
</dbReference>
<evidence type="ECO:0000256" key="4">
    <source>
        <dbReference type="ARBA" id="ARBA00023288"/>
    </source>
</evidence>
<evidence type="ECO:0000313" key="10">
    <source>
        <dbReference type="Proteomes" id="UP000749559"/>
    </source>
</evidence>
<evidence type="ECO:0000256" key="3">
    <source>
        <dbReference type="ARBA" id="ARBA00023134"/>
    </source>
</evidence>
<dbReference type="SMART" id="SM00176">
    <property type="entry name" value="RAN"/>
    <property type="match status" value="1"/>
</dbReference>
<dbReference type="Pfam" id="PF00071">
    <property type="entry name" value="Ras"/>
    <property type="match status" value="1"/>
</dbReference>
<dbReference type="Proteomes" id="UP000749559">
    <property type="component" value="Unassembled WGS sequence"/>
</dbReference>
<dbReference type="InterPro" id="IPR005225">
    <property type="entry name" value="Small_GTP-bd"/>
</dbReference>
<dbReference type="PANTHER" id="PTHR47980">
    <property type="entry name" value="LD44762P"/>
    <property type="match status" value="1"/>
</dbReference>
<evidence type="ECO:0000256" key="7">
    <source>
        <dbReference type="ARBA" id="ARBA00067099"/>
    </source>
</evidence>
<evidence type="ECO:0000256" key="2">
    <source>
        <dbReference type="ARBA" id="ARBA00022741"/>
    </source>
</evidence>
<comment type="function">
    <text evidence="6">Protein transport. Probably involved in vesicular traffic from ER to Golgi.</text>
</comment>
<name>A0A8J1UFJ6_OWEFU</name>
<dbReference type="InterPro" id="IPR001806">
    <property type="entry name" value="Small_GTPase"/>
</dbReference>
<dbReference type="OrthoDB" id="9989112at2759"/>
<keyword evidence="2" id="KW-0547">Nucleotide-binding</keyword>
<dbReference type="InterPro" id="IPR050305">
    <property type="entry name" value="Small_GTPase_Rab"/>
</dbReference>
<keyword evidence="4" id="KW-0449">Lipoprotein</keyword>
<dbReference type="PROSITE" id="PS51419">
    <property type="entry name" value="RAB"/>
    <property type="match status" value="1"/>
</dbReference>
<evidence type="ECO:0000256" key="1">
    <source>
        <dbReference type="ARBA" id="ARBA00006270"/>
    </source>
</evidence>
<dbReference type="InterPro" id="IPR027417">
    <property type="entry name" value="P-loop_NTPase"/>
</dbReference>
<sequence>MGDNRQPLDSIDATYKILILGDSGVGKTCTICRFCDQKFHECYVTSIGLDCKQRVIDLDGSNVRLRVWDTAGQERFRTLTQSYYRGAMGIILMYDITNLVTFNHITKWIESIENMAPPDTCTVLVGNKCDKYLCRAVDEERGKKLAENFGLDFFEASCKSNINVDQVFQHIATKIKDIKDKRAKRFQRTASNVSLTHWSMESGSHETKVFKCSC</sequence>
<reference evidence="9" key="1">
    <citation type="submission" date="2022-03" db="EMBL/GenBank/DDBJ databases">
        <authorList>
            <person name="Martin C."/>
        </authorList>
    </citation>
    <scope>NUCLEOTIDE SEQUENCE</scope>
</reference>
<dbReference type="EMBL" id="CAIIXF020000007">
    <property type="protein sequence ID" value="CAH1788837.1"/>
    <property type="molecule type" value="Genomic_DNA"/>
</dbReference>
<dbReference type="NCBIfam" id="TIGR00231">
    <property type="entry name" value="small_GTP"/>
    <property type="match status" value="1"/>
</dbReference>
<dbReference type="SMART" id="SM00175">
    <property type="entry name" value="RAB"/>
    <property type="match status" value="1"/>
</dbReference>
<comment type="similarity">
    <text evidence="1">Belongs to the small GTPase superfamily. Rab family.</text>
</comment>